<keyword evidence="5 9" id="KW-0812">Transmembrane</keyword>
<gene>
    <name evidence="11" type="ORF">OCA8868_02792</name>
</gene>
<evidence type="ECO:0000256" key="7">
    <source>
        <dbReference type="ARBA" id="ARBA00023136"/>
    </source>
</evidence>
<dbReference type="OrthoDB" id="2877624at2"/>
<feature type="transmembrane region" description="Helical" evidence="9">
    <location>
        <begin position="132"/>
        <end position="155"/>
    </location>
</feature>
<dbReference type="GO" id="GO:0005886">
    <property type="term" value="C:plasma membrane"/>
    <property type="evidence" value="ECO:0007669"/>
    <property type="project" value="UniProtKB-SubCell"/>
</dbReference>
<dbReference type="AlphaFoldDB" id="A0A238KKK3"/>
<name>A0A238KKK3_9RHOB</name>
<dbReference type="Proteomes" id="UP000203464">
    <property type="component" value="Unassembled WGS sequence"/>
</dbReference>
<evidence type="ECO:0000256" key="1">
    <source>
        <dbReference type="ARBA" id="ARBA00004429"/>
    </source>
</evidence>
<evidence type="ECO:0000259" key="10">
    <source>
        <dbReference type="Pfam" id="PF04290"/>
    </source>
</evidence>
<feature type="transmembrane region" description="Helical" evidence="9">
    <location>
        <begin position="94"/>
        <end position="112"/>
    </location>
</feature>
<comment type="subcellular location">
    <subcellularLocation>
        <location evidence="1 9">Cell inner membrane</location>
        <topology evidence="1 9">Multi-pass membrane protein</topology>
    </subcellularLocation>
</comment>
<dbReference type="PANTHER" id="PTHR35011:SF5">
    <property type="entry name" value="SIALIC ACID TRAP TRANSPORTER SMALL PERMEASE PROTEIN SIAQ"/>
    <property type="match status" value="1"/>
</dbReference>
<dbReference type="EMBL" id="FXYD01000004">
    <property type="protein sequence ID" value="SMX42596.1"/>
    <property type="molecule type" value="Genomic_DNA"/>
</dbReference>
<evidence type="ECO:0000256" key="8">
    <source>
        <dbReference type="ARBA" id="ARBA00038436"/>
    </source>
</evidence>
<proteinExistence type="inferred from homology"/>
<evidence type="ECO:0000256" key="6">
    <source>
        <dbReference type="ARBA" id="ARBA00022989"/>
    </source>
</evidence>
<sequence length="166" mass="18934">MKHTLQRASHWLARICLILSATSLMLLMFLTVAEVIARYGFNAPIFGRQDLAQILLACSIFFAVPVVTLRNQQIDVDLLDFLFSSRFAFWRDRAIQALTATSLLTMGVWLFERTEKALSRGSATELLFLPKYPIIGFIAFMVFVTGLLVALRCVYQIFQARRGDYE</sequence>
<evidence type="ECO:0000256" key="9">
    <source>
        <dbReference type="RuleBase" id="RU369079"/>
    </source>
</evidence>
<dbReference type="InterPro" id="IPR007387">
    <property type="entry name" value="TRAP_DctQ"/>
</dbReference>
<feature type="transmembrane region" description="Helical" evidence="9">
    <location>
        <begin position="51"/>
        <end position="69"/>
    </location>
</feature>
<protein>
    <recommendedName>
        <fullName evidence="9">TRAP transporter small permease protein</fullName>
    </recommendedName>
</protein>
<keyword evidence="6 9" id="KW-1133">Transmembrane helix</keyword>
<comment type="subunit">
    <text evidence="9">The complex comprises the extracytoplasmic solute receptor protein and the two transmembrane proteins.</text>
</comment>
<reference evidence="12" key="1">
    <citation type="submission" date="2017-05" db="EMBL/GenBank/DDBJ databases">
        <authorList>
            <person name="Rodrigo-Torres L."/>
            <person name="Arahal R. D."/>
            <person name="Lucena T."/>
        </authorList>
    </citation>
    <scope>NUCLEOTIDE SEQUENCE [LARGE SCALE GENOMIC DNA]</scope>
    <source>
        <strain evidence="12">CECT 8868</strain>
    </source>
</reference>
<comment type="function">
    <text evidence="9">Part of the tripartite ATP-independent periplasmic (TRAP) transport system.</text>
</comment>
<keyword evidence="12" id="KW-1185">Reference proteome</keyword>
<comment type="similarity">
    <text evidence="8 9">Belongs to the TRAP transporter small permease family.</text>
</comment>
<dbReference type="GO" id="GO:0015740">
    <property type="term" value="P:C4-dicarboxylate transport"/>
    <property type="evidence" value="ECO:0007669"/>
    <property type="project" value="TreeGrafter"/>
</dbReference>
<dbReference type="GO" id="GO:0022857">
    <property type="term" value="F:transmembrane transporter activity"/>
    <property type="evidence" value="ECO:0007669"/>
    <property type="project" value="UniProtKB-UniRule"/>
</dbReference>
<dbReference type="RefSeq" id="WP_093997135.1">
    <property type="nucleotide sequence ID" value="NZ_FXYD01000004.1"/>
</dbReference>
<dbReference type="Pfam" id="PF04290">
    <property type="entry name" value="DctQ"/>
    <property type="match status" value="1"/>
</dbReference>
<keyword evidence="2 9" id="KW-0813">Transport</keyword>
<evidence type="ECO:0000256" key="4">
    <source>
        <dbReference type="ARBA" id="ARBA00022519"/>
    </source>
</evidence>
<keyword evidence="7 9" id="KW-0472">Membrane</keyword>
<keyword evidence="3" id="KW-1003">Cell membrane</keyword>
<feature type="transmembrane region" description="Helical" evidence="9">
    <location>
        <begin position="12"/>
        <end position="31"/>
    </location>
</feature>
<evidence type="ECO:0000256" key="3">
    <source>
        <dbReference type="ARBA" id="ARBA00022475"/>
    </source>
</evidence>
<evidence type="ECO:0000313" key="12">
    <source>
        <dbReference type="Proteomes" id="UP000203464"/>
    </source>
</evidence>
<feature type="domain" description="Tripartite ATP-independent periplasmic transporters DctQ component" evidence="10">
    <location>
        <begin position="27"/>
        <end position="162"/>
    </location>
</feature>
<dbReference type="InterPro" id="IPR055348">
    <property type="entry name" value="DctQ"/>
</dbReference>
<keyword evidence="4 9" id="KW-0997">Cell inner membrane</keyword>
<evidence type="ECO:0000313" key="11">
    <source>
        <dbReference type="EMBL" id="SMX42596.1"/>
    </source>
</evidence>
<accession>A0A238KKK3</accession>
<organism evidence="11 12">
    <name type="scientific">Octadecabacter ascidiaceicola</name>
    <dbReference type="NCBI Taxonomy" id="1655543"/>
    <lineage>
        <taxon>Bacteria</taxon>
        <taxon>Pseudomonadati</taxon>
        <taxon>Pseudomonadota</taxon>
        <taxon>Alphaproteobacteria</taxon>
        <taxon>Rhodobacterales</taxon>
        <taxon>Roseobacteraceae</taxon>
        <taxon>Octadecabacter</taxon>
    </lineage>
</organism>
<evidence type="ECO:0000256" key="5">
    <source>
        <dbReference type="ARBA" id="ARBA00022692"/>
    </source>
</evidence>
<dbReference type="PANTHER" id="PTHR35011">
    <property type="entry name" value="2,3-DIKETO-L-GULONATE TRAP TRANSPORTER SMALL PERMEASE PROTEIN YIAM"/>
    <property type="match status" value="1"/>
</dbReference>
<evidence type="ECO:0000256" key="2">
    <source>
        <dbReference type="ARBA" id="ARBA00022448"/>
    </source>
</evidence>